<reference evidence="1 2" key="1">
    <citation type="journal article" date="2020" name="bioRxiv">
        <title>Sequence and annotation of 42 cannabis genomes reveals extensive copy number variation in cannabinoid synthesis and pathogen resistance genes.</title>
        <authorList>
            <person name="Mckernan K.J."/>
            <person name="Helbert Y."/>
            <person name="Kane L.T."/>
            <person name="Ebling H."/>
            <person name="Zhang L."/>
            <person name="Liu B."/>
            <person name="Eaton Z."/>
            <person name="Mclaughlin S."/>
            <person name="Kingan S."/>
            <person name="Baybayan P."/>
            <person name="Concepcion G."/>
            <person name="Jordan M."/>
            <person name="Riva A."/>
            <person name="Barbazuk W."/>
            <person name="Harkins T."/>
        </authorList>
    </citation>
    <scope>NUCLEOTIDE SEQUENCE [LARGE SCALE GENOMIC DNA]</scope>
    <source>
        <strain evidence="2">cv. Jamaican Lion 4</strain>
        <tissue evidence="1">Leaf</tissue>
    </source>
</reference>
<evidence type="ECO:0000313" key="1">
    <source>
        <dbReference type="EMBL" id="KAF4349895.1"/>
    </source>
</evidence>
<dbReference type="EMBL" id="JAATIP010000379">
    <property type="protein sequence ID" value="KAF4349895.1"/>
    <property type="molecule type" value="Genomic_DNA"/>
</dbReference>
<proteinExistence type="predicted"/>
<dbReference type="Proteomes" id="UP000525078">
    <property type="component" value="Unassembled WGS sequence"/>
</dbReference>
<organism evidence="1 2">
    <name type="scientific">Cannabis sativa</name>
    <name type="common">Hemp</name>
    <name type="synonym">Marijuana</name>
    <dbReference type="NCBI Taxonomy" id="3483"/>
    <lineage>
        <taxon>Eukaryota</taxon>
        <taxon>Viridiplantae</taxon>
        <taxon>Streptophyta</taxon>
        <taxon>Embryophyta</taxon>
        <taxon>Tracheophyta</taxon>
        <taxon>Spermatophyta</taxon>
        <taxon>Magnoliopsida</taxon>
        <taxon>eudicotyledons</taxon>
        <taxon>Gunneridae</taxon>
        <taxon>Pentapetalae</taxon>
        <taxon>rosids</taxon>
        <taxon>fabids</taxon>
        <taxon>Rosales</taxon>
        <taxon>Cannabaceae</taxon>
        <taxon>Cannabis</taxon>
    </lineage>
</organism>
<comment type="caution">
    <text evidence="1">The sequence shown here is derived from an EMBL/GenBank/DDBJ whole genome shotgun (WGS) entry which is preliminary data.</text>
</comment>
<gene>
    <name evidence="1" type="ORF">F8388_005126</name>
</gene>
<sequence>MFNCITIPAKEHSLRWPKAPPYGAAILSCLINRVAIGPDMGRRGLLTGAAIPQDHSYKLIFTDSGPSGFSAHSTAAEVTRGIDGTGLTAIVTDWCLNGNYWSSICCNL</sequence>
<dbReference type="AlphaFoldDB" id="A0A7J6DUX1"/>
<accession>A0A7J6DUX1</accession>
<evidence type="ECO:0000313" key="2">
    <source>
        <dbReference type="Proteomes" id="UP000525078"/>
    </source>
</evidence>
<name>A0A7J6DUX1_CANSA</name>
<protein>
    <submittedName>
        <fullName evidence="1">Uncharacterized protein</fullName>
    </submittedName>
</protein>